<protein>
    <recommendedName>
        <fullName evidence="5">HTH araC/xylS-type domain-containing protein</fullName>
    </recommendedName>
</protein>
<dbReference type="InterPro" id="IPR009057">
    <property type="entry name" value="Homeodomain-like_sf"/>
</dbReference>
<dbReference type="PRINTS" id="PR00032">
    <property type="entry name" value="HTHARAC"/>
</dbReference>
<dbReference type="Gene3D" id="1.10.10.60">
    <property type="entry name" value="Homeodomain-like"/>
    <property type="match status" value="1"/>
</dbReference>
<dbReference type="AlphaFoldDB" id="A0A2S7U3C4"/>
<keyword evidence="7" id="KW-1185">Reference proteome</keyword>
<dbReference type="Pfam" id="PF12833">
    <property type="entry name" value="HTH_18"/>
    <property type="match status" value="1"/>
</dbReference>
<dbReference type="InterPro" id="IPR020449">
    <property type="entry name" value="Tscrpt_reg_AraC-type_HTH"/>
</dbReference>
<keyword evidence="3" id="KW-0804">Transcription</keyword>
<dbReference type="RefSeq" id="WP_105043153.1">
    <property type="nucleotide sequence ID" value="NZ_MQWA01000001.1"/>
</dbReference>
<dbReference type="PANTHER" id="PTHR43280">
    <property type="entry name" value="ARAC-FAMILY TRANSCRIPTIONAL REGULATOR"/>
    <property type="match status" value="1"/>
</dbReference>
<comment type="caution">
    <text evidence="6">The sequence shown here is derived from an EMBL/GenBank/DDBJ whole genome shotgun (WGS) entry which is preliminary data.</text>
</comment>
<evidence type="ECO:0000256" key="1">
    <source>
        <dbReference type="ARBA" id="ARBA00023015"/>
    </source>
</evidence>
<organism evidence="6 7">
    <name type="scientific">Rubritalea profundi</name>
    <dbReference type="NCBI Taxonomy" id="1658618"/>
    <lineage>
        <taxon>Bacteria</taxon>
        <taxon>Pseudomonadati</taxon>
        <taxon>Verrucomicrobiota</taxon>
        <taxon>Verrucomicrobiia</taxon>
        <taxon>Verrucomicrobiales</taxon>
        <taxon>Rubritaleaceae</taxon>
        <taxon>Rubritalea</taxon>
    </lineage>
</organism>
<dbReference type="PROSITE" id="PS00041">
    <property type="entry name" value="HTH_ARAC_FAMILY_1"/>
    <property type="match status" value="1"/>
</dbReference>
<dbReference type="InterPro" id="IPR018062">
    <property type="entry name" value="HTH_AraC-typ_CS"/>
</dbReference>
<keyword evidence="1" id="KW-0805">Transcription regulation</keyword>
<proteinExistence type="predicted"/>
<sequence>MTFTEYVNRQRVELTKEELKNTEKPITEIAYAVGFQSLSQFNRSFLKFTGEPPRGYRQHTRNIPTGLRFTQ</sequence>
<evidence type="ECO:0000256" key="4">
    <source>
        <dbReference type="SAM" id="MobiDB-lite"/>
    </source>
</evidence>
<feature type="domain" description="HTH araC/xylS-type" evidence="5">
    <location>
        <begin position="1"/>
        <end position="59"/>
    </location>
</feature>
<accession>A0A2S7U3C4</accession>
<keyword evidence="2" id="KW-0238">DNA-binding</keyword>
<evidence type="ECO:0000313" key="6">
    <source>
        <dbReference type="EMBL" id="PQJ28653.1"/>
    </source>
</evidence>
<dbReference type="SUPFAM" id="SSF46689">
    <property type="entry name" value="Homeodomain-like"/>
    <property type="match status" value="1"/>
</dbReference>
<dbReference type="GO" id="GO:0043565">
    <property type="term" value="F:sequence-specific DNA binding"/>
    <property type="evidence" value="ECO:0007669"/>
    <property type="project" value="InterPro"/>
</dbReference>
<evidence type="ECO:0000256" key="2">
    <source>
        <dbReference type="ARBA" id="ARBA00023125"/>
    </source>
</evidence>
<dbReference type="Proteomes" id="UP000239907">
    <property type="component" value="Unassembled WGS sequence"/>
</dbReference>
<dbReference type="OrthoDB" id="9791615at2"/>
<evidence type="ECO:0000313" key="7">
    <source>
        <dbReference type="Proteomes" id="UP000239907"/>
    </source>
</evidence>
<evidence type="ECO:0000259" key="5">
    <source>
        <dbReference type="PROSITE" id="PS01124"/>
    </source>
</evidence>
<feature type="region of interest" description="Disordered" evidence="4">
    <location>
        <begin position="50"/>
        <end position="71"/>
    </location>
</feature>
<name>A0A2S7U3C4_9BACT</name>
<dbReference type="GO" id="GO:0003700">
    <property type="term" value="F:DNA-binding transcription factor activity"/>
    <property type="evidence" value="ECO:0007669"/>
    <property type="project" value="InterPro"/>
</dbReference>
<dbReference type="SMART" id="SM00342">
    <property type="entry name" value="HTH_ARAC"/>
    <property type="match status" value="1"/>
</dbReference>
<dbReference type="PANTHER" id="PTHR43280:SF2">
    <property type="entry name" value="HTH-TYPE TRANSCRIPTIONAL REGULATOR EXSA"/>
    <property type="match status" value="1"/>
</dbReference>
<dbReference type="InterPro" id="IPR018060">
    <property type="entry name" value="HTH_AraC"/>
</dbReference>
<gene>
    <name evidence="6" type="ORF">BSZ32_09155</name>
</gene>
<dbReference type="EMBL" id="MQWA01000001">
    <property type="protein sequence ID" value="PQJ28653.1"/>
    <property type="molecule type" value="Genomic_DNA"/>
</dbReference>
<evidence type="ECO:0000256" key="3">
    <source>
        <dbReference type="ARBA" id="ARBA00023163"/>
    </source>
</evidence>
<dbReference type="PROSITE" id="PS01124">
    <property type="entry name" value="HTH_ARAC_FAMILY_2"/>
    <property type="match status" value="1"/>
</dbReference>
<reference evidence="6 7" key="1">
    <citation type="submission" date="2016-12" db="EMBL/GenBank/DDBJ databases">
        <title>Study of bacterial adaptation to deep sea.</title>
        <authorList>
            <person name="Song J."/>
            <person name="Yoshizawa S."/>
            <person name="Kogure K."/>
        </authorList>
    </citation>
    <scope>NUCLEOTIDE SEQUENCE [LARGE SCALE GENOMIC DNA]</scope>
    <source>
        <strain evidence="6 7">SAORIC-165</strain>
    </source>
</reference>